<protein>
    <submittedName>
        <fullName evidence="1">Uncharacterized protein</fullName>
    </submittedName>
</protein>
<dbReference type="EMBL" id="LSSM01006050">
    <property type="protein sequence ID" value="OMJ11463.1"/>
    <property type="molecule type" value="Genomic_DNA"/>
</dbReference>
<keyword evidence="2" id="KW-1185">Reference proteome</keyword>
<proteinExistence type="predicted"/>
<name>A0A1R1XA01_9FUNG</name>
<gene>
    <name evidence="1" type="ORF">AYI69_g9818</name>
</gene>
<organism evidence="1 2">
    <name type="scientific">Smittium culicis</name>
    <dbReference type="NCBI Taxonomy" id="133412"/>
    <lineage>
        <taxon>Eukaryota</taxon>
        <taxon>Fungi</taxon>
        <taxon>Fungi incertae sedis</taxon>
        <taxon>Zoopagomycota</taxon>
        <taxon>Kickxellomycotina</taxon>
        <taxon>Harpellomycetes</taxon>
        <taxon>Harpellales</taxon>
        <taxon>Legeriomycetaceae</taxon>
        <taxon>Smittium</taxon>
    </lineage>
</organism>
<sequence length="135" mass="14604">MDQGPNDDVLAREQKLAFQRLARRVINAALLGPDLATSRALGLAELALGPKTIELAGKNHGQMRGHFTPSHAETRGTFAAGRSLRLRTGEIERAATCAAVSARGRCSLVDVHPQLREPVVAEAAHEQDVPHQPRY</sequence>
<reference evidence="2" key="1">
    <citation type="submission" date="2017-01" db="EMBL/GenBank/DDBJ databases">
        <authorList>
            <person name="Wang Y."/>
            <person name="White M."/>
            <person name="Kvist S."/>
            <person name="Moncalvo J.-M."/>
        </authorList>
    </citation>
    <scope>NUCLEOTIDE SEQUENCE [LARGE SCALE GENOMIC DNA]</scope>
    <source>
        <strain evidence="2">ID-206-W2</strain>
    </source>
</reference>
<comment type="caution">
    <text evidence="1">The sequence shown here is derived from an EMBL/GenBank/DDBJ whole genome shotgun (WGS) entry which is preliminary data.</text>
</comment>
<evidence type="ECO:0000313" key="1">
    <source>
        <dbReference type="EMBL" id="OMJ11463.1"/>
    </source>
</evidence>
<dbReference type="Proteomes" id="UP000187429">
    <property type="component" value="Unassembled WGS sequence"/>
</dbReference>
<dbReference type="AlphaFoldDB" id="A0A1R1XA01"/>
<evidence type="ECO:0000313" key="2">
    <source>
        <dbReference type="Proteomes" id="UP000187429"/>
    </source>
</evidence>
<accession>A0A1R1XA01</accession>